<dbReference type="GO" id="GO:0008168">
    <property type="term" value="F:methyltransferase activity"/>
    <property type="evidence" value="ECO:0007669"/>
    <property type="project" value="UniProtKB-KW"/>
</dbReference>
<dbReference type="AlphaFoldDB" id="A0A372IV92"/>
<dbReference type="RefSeq" id="WP_117297627.1">
    <property type="nucleotide sequence ID" value="NZ_QVQT02000001.1"/>
</dbReference>
<dbReference type="GO" id="GO:0032259">
    <property type="term" value="P:methylation"/>
    <property type="evidence" value="ECO:0007669"/>
    <property type="project" value="UniProtKB-KW"/>
</dbReference>
<evidence type="ECO:0000313" key="3">
    <source>
        <dbReference type="Proteomes" id="UP000264702"/>
    </source>
</evidence>
<protein>
    <submittedName>
        <fullName evidence="2">Class I SAM-dependent methyltransferase</fullName>
    </submittedName>
</protein>
<comment type="caution">
    <text evidence="2">The sequence shown here is derived from an EMBL/GenBank/DDBJ whole genome shotgun (WGS) entry which is preliminary data.</text>
</comment>
<dbReference type="Proteomes" id="UP000264702">
    <property type="component" value="Unassembled WGS sequence"/>
</dbReference>
<organism evidence="2 3">
    <name type="scientific">Paracidobacterium acidisoli</name>
    <dbReference type="NCBI Taxonomy" id="2303751"/>
    <lineage>
        <taxon>Bacteria</taxon>
        <taxon>Pseudomonadati</taxon>
        <taxon>Acidobacteriota</taxon>
        <taxon>Terriglobia</taxon>
        <taxon>Terriglobales</taxon>
        <taxon>Acidobacteriaceae</taxon>
        <taxon>Paracidobacterium</taxon>
    </lineage>
</organism>
<name>A0A372IV92_9BACT</name>
<reference evidence="2 3" key="1">
    <citation type="submission" date="2018-08" db="EMBL/GenBank/DDBJ databases">
        <title>Acidipila sp. 4G-K13, an acidobacterium isolated from forest soil.</title>
        <authorList>
            <person name="Gao Z.-H."/>
            <person name="Qiu L.-H."/>
        </authorList>
    </citation>
    <scope>NUCLEOTIDE SEQUENCE [LARGE SCALE GENOMIC DNA]</scope>
    <source>
        <strain evidence="2 3">4G-K13</strain>
    </source>
</reference>
<dbReference type="EMBL" id="QVQT01000001">
    <property type="protein sequence ID" value="RFU18333.1"/>
    <property type="molecule type" value="Genomic_DNA"/>
</dbReference>
<dbReference type="InterPro" id="IPR029063">
    <property type="entry name" value="SAM-dependent_MTases_sf"/>
</dbReference>
<keyword evidence="2" id="KW-0489">Methyltransferase</keyword>
<sequence>MIRSLFQRKQGESDRQSRTVLSGPRIPRHSSGWTALLKDMKAEPGMRVLDIGPTSPQNINFLTGLGQSVYMADIVHEALTGQWELPPSEPGAEPGFNIEGFFEQNLNFEGREFDAVLLWATLDYLPDALVAPLIERLHRAVHHGGRILAIFHSKATGPFTAYCRYHLTDSSEIEMQESEPFPVRRVYTNRNIEKLFSAFGNYRFFLAKDNLYEVIITR</sequence>
<keyword evidence="2" id="KW-0808">Transferase</keyword>
<dbReference type="Gene3D" id="3.40.50.150">
    <property type="entry name" value="Vaccinia Virus protein VP39"/>
    <property type="match status" value="1"/>
</dbReference>
<keyword evidence="3" id="KW-1185">Reference proteome</keyword>
<evidence type="ECO:0000256" key="1">
    <source>
        <dbReference type="SAM" id="MobiDB-lite"/>
    </source>
</evidence>
<gene>
    <name evidence="2" type="ORF">D0Y96_01835</name>
</gene>
<dbReference type="OrthoDB" id="113704at2"/>
<feature type="region of interest" description="Disordered" evidence="1">
    <location>
        <begin position="1"/>
        <end position="27"/>
    </location>
</feature>
<accession>A0A372IV92</accession>
<dbReference type="SUPFAM" id="SSF53335">
    <property type="entry name" value="S-adenosyl-L-methionine-dependent methyltransferases"/>
    <property type="match status" value="1"/>
</dbReference>
<evidence type="ECO:0000313" key="2">
    <source>
        <dbReference type="EMBL" id="RFU18333.1"/>
    </source>
</evidence>
<proteinExistence type="predicted"/>
<dbReference type="Pfam" id="PF13489">
    <property type="entry name" value="Methyltransf_23"/>
    <property type="match status" value="1"/>
</dbReference>